<name>A0A6C0C489_9ZZZZ</name>
<proteinExistence type="predicted"/>
<evidence type="ECO:0000313" key="1">
    <source>
        <dbReference type="EMBL" id="QHS98468.1"/>
    </source>
</evidence>
<organism evidence="1">
    <name type="scientific">viral metagenome</name>
    <dbReference type="NCBI Taxonomy" id="1070528"/>
    <lineage>
        <taxon>unclassified sequences</taxon>
        <taxon>metagenomes</taxon>
        <taxon>organismal metagenomes</taxon>
    </lineage>
</organism>
<accession>A0A6C0C489</accession>
<reference evidence="1" key="1">
    <citation type="journal article" date="2020" name="Nature">
        <title>Giant virus diversity and host interactions through global metagenomics.</title>
        <authorList>
            <person name="Schulz F."/>
            <person name="Roux S."/>
            <person name="Paez-Espino D."/>
            <person name="Jungbluth S."/>
            <person name="Walsh D.A."/>
            <person name="Denef V.J."/>
            <person name="McMahon K.D."/>
            <person name="Konstantinidis K.T."/>
            <person name="Eloe-Fadrosh E.A."/>
            <person name="Kyrpides N.C."/>
            <person name="Woyke T."/>
        </authorList>
    </citation>
    <scope>NUCLEOTIDE SEQUENCE</scope>
    <source>
        <strain evidence="1">GVMAG-M-3300020185-18</strain>
    </source>
</reference>
<sequence>MTNISSKENMNVIMDIFDEILKKQNLKYLTKDMKQFTYNRCQWYHKNRLKYNGLKEMNKRVIQEGYSYLQNKRQQTANPNNLSNLHSKQGQDFELRLKDHQENFNTLINGNKPDEIDFTDNVEEETIDTNNMSYIMSQTLADREKELNNITNKYSETNKAQAEKWLNSEKPNIKLNIKEPVSLESDITHINRNENINNTQKKNRKVRFNDDINDTDFVNEIKEFIKAQQNNSIYIDIVDKLDAIVKNQTIIMKHLGIEKKQNPTSILKKS</sequence>
<dbReference type="AlphaFoldDB" id="A0A6C0C489"/>
<dbReference type="EMBL" id="MN739317">
    <property type="protein sequence ID" value="QHS98468.1"/>
    <property type="molecule type" value="Genomic_DNA"/>
</dbReference>
<protein>
    <submittedName>
        <fullName evidence="1">Uncharacterized protein</fullName>
    </submittedName>
</protein>